<evidence type="ECO:0000256" key="2">
    <source>
        <dbReference type="ARBA" id="ARBA00022679"/>
    </source>
</evidence>
<protein>
    <recommendedName>
        <fullName evidence="8">Probable molybdenum cofactor guanylyltransferase</fullName>
        <shortName evidence="8">MoCo guanylyltransferase</shortName>
        <ecNumber evidence="8">2.7.7.77</ecNumber>
    </recommendedName>
    <alternativeName>
        <fullName evidence="8">GTP:molybdopterin guanylyltransferase</fullName>
    </alternativeName>
    <alternativeName>
        <fullName evidence="8">Mo-MPT guanylyltransferase</fullName>
    </alternativeName>
    <alternativeName>
        <fullName evidence="8">Molybdopterin guanylyltransferase</fullName>
    </alternativeName>
    <alternativeName>
        <fullName evidence="8">Molybdopterin-guanine dinucleotide synthase</fullName>
        <shortName evidence="8">MGD synthase</shortName>
    </alternativeName>
</protein>
<dbReference type="GO" id="GO:0046872">
    <property type="term" value="F:metal ion binding"/>
    <property type="evidence" value="ECO:0007669"/>
    <property type="project" value="UniProtKB-KW"/>
</dbReference>
<dbReference type="Pfam" id="PF12804">
    <property type="entry name" value="NTP_transf_3"/>
    <property type="match status" value="1"/>
</dbReference>
<keyword evidence="7 8" id="KW-0501">Molybdenum cofactor biosynthesis</keyword>
<feature type="binding site" evidence="8">
    <location>
        <position position="89"/>
    </location>
    <ligand>
        <name>Mg(2+)</name>
        <dbReference type="ChEBI" id="CHEBI:18420"/>
    </ligand>
</feature>
<dbReference type="Proteomes" id="UP000295709">
    <property type="component" value="Unassembled WGS sequence"/>
</dbReference>
<dbReference type="HAMAP" id="MF_00316">
    <property type="entry name" value="MobA"/>
    <property type="match status" value="1"/>
</dbReference>
<dbReference type="InterPro" id="IPR013482">
    <property type="entry name" value="Molybde_CF_guanTrfase"/>
</dbReference>
<keyword evidence="6 8" id="KW-0342">GTP-binding</keyword>
<dbReference type="EC" id="2.7.7.77" evidence="8"/>
<reference evidence="10" key="1">
    <citation type="submission" date="2018-11" db="EMBL/GenBank/DDBJ databases">
        <title>Proposal to divide the Flavobacteriaceae and reorganize its genera based on Amino Acid Identity values calculated from whole genome sequences.</title>
        <authorList>
            <person name="Nicholson A.C."/>
            <person name="Gulvik C.A."/>
            <person name="Whitney A.M."/>
            <person name="Humrighouse B.W."/>
            <person name="Bell M."/>
            <person name="Holmes B."/>
            <person name="Steigerwalt A."/>
            <person name="Villarma A."/>
            <person name="Sheth M."/>
            <person name="Batra D."/>
            <person name="Pryor J."/>
            <person name="Bernardet J.-F."/>
            <person name="Hugo C."/>
            <person name="Kampfer P."/>
            <person name="Newman J."/>
            <person name="Mcquiston J.R."/>
        </authorList>
    </citation>
    <scope>NUCLEOTIDE SEQUENCE</scope>
    <source>
        <strain evidence="10">DSM 15235</strain>
    </source>
</reference>
<dbReference type="OrthoDB" id="9788394at2"/>
<evidence type="ECO:0000256" key="4">
    <source>
        <dbReference type="ARBA" id="ARBA00022741"/>
    </source>
</evidence>
<dbReference type="GO" id="GO:0006777">
    <property type="term" value="P:Mo-molybdopterin cofactor biosynthetic process"/>
    <property type="evidence" value="ECO:0007669"/>
    <property type="project" value="UniProtKB-KW"/>
</dbReference>
<feature type="binding site" evidence="8">
    <location>
        <position position="18"/>
    </location>
    <ligand>
        <name>GTP</name>
        <dbReference type="ChEBI" id="CHEBI:37565"/>
    </ligand>
</feature>
<dbReference type="GO" id="GO:0005737">
    <property type="term" value="C:cytoplasm"/>
    <property type="evidence" value="ECO:0007669"/>
    <property type="project" value="UniProtKB-SubCell"/>
</dbReference>
<dbReference type="PANTHER" id="PTHR19136">
    <property type="entry name" value="MOLYBDENUM COFACTOR GUANYLYLTRANSFERASE"/>
    <property type="match status" value="1"/>
</dbReference>
<feature type="binding site" evidence="8">
    <location>
        <position position="89"/>
    </location>
    <ligand>
        <name>GTP</name>
        <dbReference type="ChEBI" id="CHEBI:37565"/>
    </ligand>
</feature>
<dbReference type="InterPro" id="IPR029044">
    <property type="entry name" value="Nucleotide-diphossugar_trans"/>
</dbReference>
<accession>A0A3N0VYJ8</accession>
<evidence type="ECO:0000256" key="8">
    <source>
        <dbReference type="HAMAP-Rule" id="MF_00316"/>
    </source>
</evidence>
<comment type="subcellular location">
    <subcellularLocation>
        <location evidence="8">Cytoplasm</location>
    </subcellularLocation>
</comment>
<sequence length="196" mass="22517">MKAVVLAGGKSSRMGQDKALMKMSGKTMIQHVVDNLAKVFDEVFISGNRSGDPVPMNVIKDRYEQKGPMEGIRSALEHCQEDIFVCSCDMPFVSTELMKDILQRRAENKISIAECEGKVYPVLGIYPYVVLDVLANSIKNDRLRMTRFLEQQDAHYIQYDESFRPQFLNINTPESFWEAERMINKLELLKIRTDET</sequence>
<dbReference type="EMBL" id="RJTX01000002">
    <property type="protein sequence ID" value="ROH97874.1"/>
    <property type="molecule type" value="Genomic_DNA"/>
</dbReference>
<evidence type="ECO:0000313" key="13">
    <source>
        <dbReference type="Proteomes" id="UP000295709"/>
    </source>
</evidence>
<dbReference type="PANTHER" id="PTHR19136:SF81">
    <property type="entry name" value="MOLYBDENUM COFACTOR GUANYLYLTRANSFERASE"/>
    <property type="match status" value="1"/>
</dbReference>
<comment type="caution">
    <text evidence="8">Lacks conserved residue(s) required for the propagation of feature annotation.</text>
</comment>
<keyword evidence="13" id="KW-1185">Reference proteome</keyword>
<keyword evidence="4 8" id="KW-0547">Nucleotide-binding</keyword>
<comment type="cofactor">
    <cofactor evidence="8">
        <name>Mg(2+)</name>
        <dbReference type="ChEBI" id="CHEBI:18420"/>
    </cofactor>
</comment>
<evidence type="ECO:0000313" key="10">
    <source>
        <dbReference type="EMBL" id="ROH97874.1"/>
    </source>
</evidence>
<dbReference type="EMBL" id="SOQW01000002">
    <property type="protein sequence ID" value="TDX92950.1"/>
    <property type="molecule type" value="Genomic_DNA"/>
</dbReference>
<dbReference type="GeneID" id="301711643"/>
<evidence type="ECO:0000256" key="3">
    <source>
        <dbReference type="ARBA" id="ARBA00022723"/>
    </source>
</evidence>
<dbReference type="AlphaFoldDB" id="A0A3N0VYJ8"/>
<organism evidence="10 12">
    <name type="scientific">Chryseobacterium daecheongense</name>
    <dbReference type="NCBI Taxonomy" id="192389"/>
    <lineage>
        <taxon>Bacteria</taxon>
        <taxon>Pseudomonadati</taxon>
        <taxon>Bacteroidota</taxon>
        <taxon>Flavobacteriia</taxon>
        <taxon>Flavobacteriales</taxon>
        <taxon>Weeksellaceae</taxon>
        <taxon>Chryseobacterium group</taxon>
        <taxon>Chryseobacterium</taxon>
    </lineage>
</organism>
<evidence type="ECO:0000256" key="1">
    <source>
        <dbReference type="ARBA" id="ARBA00022490"/>
    </source>
</evidence>
<keyword evidence="10" id="KW-0548">Nucleotidyltransferase</keyword>
<dbReference type="RefSeq" id="WP_120231272.1">
    <property type="nucleotide sequence ID" value="NZ_CP095185.1"/>
</dbReference>
<gene>
    <name evidence="8" type="primary">mobA</name>
    <name evidence="11" type="ORF">BCF50_1893</name>
    <name evidence="10" type="ORF">EGI05_11005</name>
</gene>
<keyword evidence="3 8" id="KW-0479">Metal-binding</keyword>
<keyword evidence="2 8" id="KW-0808">Transferase</keyword>
<reference evidence="11 13" key="2">
    <citation type="submission" date="2019-03" db="EMBL/GenBank/DDBJ databases">
        <title>Genomic Encyclopedia of Archaeal and Bacterial Type Strains, Phase II (KMG-II): from individual species to whole genera.</title>
        <authorList>
            <person name="Goeker M."/>
        </authorList>
    </citation>
    <scope>NUCLEOTIDE SEQUENCE [LARGE SCALE GENOMIC DNA]</scope>
    <source>
        <strain evidence="11 13">DSM 15235</strain>
    </source>
</reference>
<feature type="binding site" evidence="8">
    <location>
        <begin position="6"/>
        <end position="8"/>
    </location>
    <ligand>
        <name>GTP</name>
        <dbReference type="ChEBI" id="CHEBI:37565"/>
    </ligand>
</feature>
<dbReference type="GO" id="GO:0005525">
    <property type="term" value="F:GTP binding"/>
    <property type="evidence" value="ECO:0007669"/>
    <property type="project" value="UniProtKB-UniRule"/>
</dbReference>
<name>A0A3N0VYJ8_9FLAO</name>
<keyword evidence="5 8" id="KW-0460">Magnesium</keyword>
<dbReference type="GO" id="GO:0061603">
    <property type="term" value="F:molybdenum cofactor guanylyltransferase activity"/>
    <property type="evidence" value="ECO:0007669"/>
    <property type="project" value="UniProtKB-EC"/>
</dbReference>
<comment type="catalytic activity">
    <reaction evidence="8">
        <text>Mo-molybdopterin + GTP + H(+) = Mo-molybdopterin guanine dinucleotide + diphosphate</text>
        <dbReference type="Rhea" id="RHEA:34243"/>
        <dbReference type="ChEBI" id="CHEBI:15378"/>
        <dbReference type="ChEBI" id="CHEBI:33019"/>
        <dbReference type="ChEBI" id="CHEBI:37565"/>
        <dbReference type="ChEBI" id="CHEBI:71302"/>
        <dbReference type="ChEBI" id="CHEBI:71310"/>
        <dbReference type="EC" id="2.7.7.77"/>
    </reaction>
</comment>
<evidence type="ECO:0000313" key="11">
    <source>
        <dbReference type="EMBL" id="TDX92950.1"/>
    </source>
</evidence>
<comment type="similarity">
    <text evidence="8">Belongs to the MobA family.</text>
</comment>
<dbReference type="Proteomes" id="UP000269375">
    <property type="component" value="Unassembled WGS sequence"/>
</dbReference>
<evidence type="ECO:0000256" key="7">
    <source>
        <dbReference type="ARBA" id="ARBA00023150"/>
    </source>
</evidence>
<feature type="binding site" evidence="8">
    <location>
        <position position="61"/>
    </location>
    <ligand>
        <name>GTP</name>
        <dbReference type="ChEBI" id="CHEBI:37565"/>
    </ligand>
</feature>
<comment type="caution">
    <text evidence="10">The sequence shown here is derived from an EMBL/GenBank/DDBJ whole genome shotgun (WGS) entry which is preliminary data.</text>
</comment>
<keyword evidence="1 8" id="KW-0963">Cytoplasm</keyword>
<evidence type="ECO:0000256" key="6">
    <source>
        <dbReference type="ARBA" id="ARBA00023134"/>
    </source>
</evidence>
<dbReference type="Gene3D" id="3.90.550.10">
    <property type="entry name" value="Spore Coat Polysaccharide Biosynthesis Protein SpsA, Chain A"/>
    <property type="match status" value="1"/>
</dbReference>
<evidence type="ECO:0000259" key="9">
    <source>
        <dbReference type="Pfam" id="PF12804"/>
    </source>
</evidence>
<feature type="domain" description="MobA-like NTP transferase" evidence="9">
    <location>
        <begin position="3"/>
        <end position="152"/>
    </location>
</feature>
<evidence type="ECO:0000256" key="5">
    <source>
        <dbReference type="ARBA" id="ARBA00022842"/>
    </source>
</evidence>
<evidence type="ECO:0000313" key="12">
    <source>
        <dbReference type="Proteomes" id="UP000269375"/>
    </source>
</evidence>
<dbReference type="CDD" id="cd02503">
    <property type="entry name" value="MobA"/>
    <property type="match status" value="1"/>
</dbReference>
<comment type="function">
    <text evidence="8">Transfers a GMP moiety from GTP to Mo-molybdopterin (Mo-MPT) cofactor (Moco or molybdenum cofactor) to form Mo-molybdopterin guanine dinucleotide (Mo-MGD) cofactor.</text>
</comment>
<dbReference type="InterPro" id="IPR025877">
    <property type="entry name" value="MobA-like_NTP_Trfase"/>
</dbReference>
<dbReference type="SUPFAM" id="SSF53448">
    <property type="entry name" value="Nucleotide-diphospho-sugar transferases"/>
    <property type="match status" value="1"/>
</dbReference>
<comment type="domain">
    <text evidence="8">The N-terminal domain determines nucleotide recognition and specific binding, while the C-terminal domain determines the specific binding to the target protein.</text>
</comment>
<proteinExistence type="inferred from homology"/>